<dbReference type="InterPro" id="IPR027038">
    <property type="entry name" value="RanGap"/>
</dbReference>
<dbReference type="GO" id="GO:0005829">
    <property type="term" value="C:cytosol"/>
    <property type="evidence" value="ECO:0007669"/>
    <property type="project" value="TreeGrafter"/>
</dbReference>
<keyword evidence="4" id="KW-1185">Reference proteome</keyword>
<organism evidence="4 5">
    <name type="scientific">Parastrongyloides trichosuri</name>
    <name type="common">Possum-specific nematode worm</name>
    <dbReference type="NCBI Taxonomy" id="131310"/>
    <lineage>
        <taxon>Eukaryota</taxon>
        <taxon>Metazoa</taxon>
        <taxon>Ecdysozoa</taxon>
        <taxon>Nematoda</taxon>
        <taxon>Chromadorea</taxon>
        <taxon>Rhabditida</taxon>
        <taxon>Tylenchina</taxon>
        <taxon>Panagrolaimomorpha</taxon>
        <taxon>Strongyloidoidea</taxon>
        <taxon>Strongyloididae</taxon>
        <taxon>Parastrongyloides</taxon>
    </lineage>
</organism>
<sequence>MSAKYDATSGKLSFLDLQLKVNTFEDGKMVADQIEKCPKLVTLELKGNSLGPNAVDPIAEALKKHSELKNILWSDLFTGRLKQEIPIILEKMLDGITQSGAMIKELDLSDNALGPVGVEGIKRFLASEAAFDLEIIKLYNNGLGIGGKTVANCLIECLKKAIGKGKWLNLKTFIAGRNRLENTCAIAFAHAFKMIGTLEDIQMIQNGIWADGIRALSDCFRFNPNLRIIDLSDNTCTHRGAVALANVLPKLKKLEKLLLGDCLCRDRGTLKIFRSLAKGQLKNLIELDFSGNEITPAGAREINKVCSASLKNVNVKLHCNNFSSDFEKLVNELDNINIGEEEDDQGSGVEEDDLWEDCVEGTEDLPIHIIMDLIRSPNSHSLKRALVRCDDIVDELEDDMRVNLNPYVTARFIAAVTVSVTPNSDCEKKASKMLISILKRGEKIMRSNLPVLMQLSNNLISFTNLVKIEVQEKVQIDFNELKILTGQHVPEFTKYISAW</sequence>
<evidence type="ECO:0000313" key="5">
    <source>
        <dbReference type="WBParaSite" id="PTRK_0001696500.1"/>
    </source>
</evidence>
<keyword evidence="1" id="KW-0343">GTPase activation</keyword>
<protein>
    <submittedName>
        <fullName evidence="5">Ran gtpase-activating protein</fullName>
    </submittedName>
</protein>
<dbReference type="GO" id="GO:0031267">
    <property type="term" value="F:small GTPase binding"/>
    <property type="evidence" value="ECO:0007669"/>
    <property type="project" value="TreeGrafter"/>
</dbReference>
<evidence type="ECO:0000256" key="1">
    <source>
        <dbReference type="ARBA" id="ARBA00022468"/>
    </source>
</evidence>
<evidence type="ECO:0000313" key="4">
    <source>
        <dbReference type="Proteomes" id="UP000038045"/>
    </source>
</evidence>
<dbReference type="WBParaSite" id="PTRK_0001696500.1">
    <property type="protein sequence ID" value="PTRK_0001696500.1"/>
    <property type="gene ID" value="PTRK_0001696500"/>
</dbReference>
<dbReference type="GO" id="GO:0005096">
    <property type="term" value="F:GTPase activator activity"/>
    <property type="evidence" value="ECO:0007669"/>
    <property type="project" value="UniProtKB-KW"/>
</dbReference>
<dbReference type="GO" id="GO:0005634">
    <property type="term" value="C:nucleus"/>
    <property type="evidence" value="ECO:0007669"/>
    <property type="project" value="TreeGrafter"/>
</dbReference>
<dbReference type="PANTHER" id="PTHR24113">
    <property type="entry name" value="RAN GTPASE-ACTIVATING PROTEIN 1"/>
    <property type="match status" value="1"/>
</dbReference>
<name>A0A0N5A5I3_PARTI</name>
<dbReference type="GO" id="GO:0048471">
    <property type="term" value="C:perinuclear region of cytoplasm"/>
    <property type="evidence" value="ECO:0007669"/>
    <property type="project" value="TreeGrafter"/>
</dbReference>
<reference evidence="5" key="1">
    <citation type="submission" date="2017-02" db="UniProtKB">
        <authorList>
            <consortium name="WormBaseParasite"/>
        </authorList>
    </citation>
    <scope>IDENTIFICATION</scope>
</reference>
<dbReference type="SMART" id="SM00368">
    <property type="entry name" value="LRR_RI"/>
    <property type="match status" value="7"/>
</dbReference>
<dbReference type="SUPFAM" id="SSF52047">
    <property type="entry name" value="RNI-like"/>
    <property type="match status" value="1"/>
</dbReference>
<dbReference type="InterPro" id="IPR001611">
    <property type="entry name" value="Leu-rich_rpt"/>
</dbReference>
<dbReference type="InterPro" id="IPR032675">
    <property type="entry name" value="LRR_dom_sf"/>
</dbReference>
<dbReference type="AlphaFoldDB" id="A0A0N5A5I3"/>
<evidence type="ECO:0000256" key="3">
    <source>
        <dbReference type="ARBA" id="ARBA00022737"/>
    </source>
</evidence>
<dbReference type="CDD" id="cd00116">
    <property type="entry name" value="LRR_RI"/>
    <property type="match status" value="1"/>
</dbReference>
<dbReference type="Gene3D" id="3.80.10.10">
    <property type="entry name" value="Ribonuclease Inhibitor"/>
    <property type="match status" value="1"/>
</dbReference>
<evidence type="ECO:0000256" key="2">
    <source>
        <dbReference type="ARBA" id="ARBA00022614"/>
    </source>
</evidence>
<dbReference type="STRING" id="131310.A0A0N5A5I3"/>
<dbReference type="PANTHER" id="PTHR24113:SF12">
    <property type="entry name" value="RAN GTPASE-ACTIVATING PROTEIN 1"/>
    <property type="match status" value="1"/>
</dbReference>
<keyword evidence="2" id="KW-0433">Leucine-rich repeat</keyword>
<keyword evidence="3" id="KW-0677">Repeat</keyword>
<proteinExistence type="predicted"/>
<dbReference type="Pfam" id="PF13516">
    <property type="entry name" value="LRR_6"/>
    <property type="match status" value="3"/>
</dbReference>
<accession>A0A0N5A5I3</accession>
<dbReference type="Proteomes" id="UP000038045">
    <property type="component" value="Unplaced"/>
</dbReference>
<dbReference type="GO" id="GO:0006913">
    <property type="term" value="P:nucleocytoplasmic transport"/>
    <property type="evidence" value="ECO:0007669"/>
    <property type="project" value="TreeGrafter"/>
</dbReference>